<dbReference type="GeneID" id="93019638"/>
<evidence type="ECO:0000313" key="1">
    <source>
        <dbReference type="EMBL" id="VEE09626.1"/>
    </source>
</evidence>
<dbReference type="Pfam" id="PF14552">
    <property type="entry name" value="Tautomerase_2"/>
    <property type="match status" value="1"/>
</dbReference>
<protein>
    <submittedName>
        <fullName evidence="1">4-oxalocrotonate tautomerase</fullName>
    </submittedName>
</protein>
<sequence length="131" mass="14933">MPFVRISLPKTLQHEEKDQISISVHQALMEEFNIPADDYFHVIEELESHQVKFPQSYLDIPHTKEIIFIQITAGKGRDFEKKKRLYASIAEKIAASTTITKNNIIIVLTENNGQEDWSFGNGGIQGAKHII</sequence>
<dbReference type="PANTHER" id="PTHR38460:SF1">
    <property type="entry name" value="TAUTOMERASE YOLI-RELATED"/>
    <property type="match status" value="1"/>
</dbReference>
<dbReference type="InterPro" id="IPR014347">
    <property type="entry name" value="Tautomerase/MIF_sf"/>
</dbReference>
<dbReference type="STRING" id="525257.HMPREF0204_10250"/>
<dbReference type="Proteomes" id="UP000279227">
    <property type="component" value="Chromosome"/>
</dbReference>
<dbReference type="PANTHER" id="PTHR38460">
    <property type="entry name" value="TAUTOMERASE YOLI-RELATED"/>
    <property type="match status" value="1"/>
</dbReference>
<dbReference type="KEGG" id="cgle:NCTC11432_03297"/>
<dbReference type="RefSeq" id="WP_002982032.1">
    <property type="nucleotide sequence ID" value="NZ_CP068486.1"/>
</dbReference>
<dbReference type="SUPFAM" id="SSF55331">
    <property type="entry name" value="Tautomerase/MIF"/>
    <property type="match status" value="1"/>
</dbReference>
<dbReference type="InterPro" id="IPR037479">
    <property type="entry name" value="Tauto_MSAD"/>
</dbReference>
<dbReference type="OrthoDB" id="9804765at2"/>
<dbReference type="EMBL" id="LR134289">
    <property type="protein sequence ID" value="VEE09626.1"/>
    <property type="molecule type" value="Genomic_DNA"/>
</dbReference>
<dbReference type="AlphaFoldDB" id="A0A448B533"/>
<accession>A0A448B533</accession>
<proteinExistence type="predicted"/>
<evidence type="ECO:0000313" key="2">
    <source>
        <dbReference type="Proteomes" id="UP000279227"/>
    </source>
</evidence>
<reference evidence="1 2" key="1">
    <citation type="submission" date="2018-12" db="EMBL/GenBank/DDBJ databases">
        <authorList>
            <consortium name="Pathogen Informatics"/>
        </authorList>
    </citation>
    <scope>NUCLEOTIDE SEQUENCE [LARGE SCALE GENOMIC DNA]</scope>
    <source>
        <strain evidence="1 2">NCTC11432</strain>
    </source>
</reference>
<gene>
    <name evidence="1" type="ORF">NCTC11432_03297</name>
</gene>
<name>A0A448B533_CHRGE</name>
<organism evidence="1 2">
    <name type="scientific">Chryseobacterium gleum</name>
    <name type="common">Flavobacterium gleum</name>
    <dbReference type="NCBI Taxonomy" id="250"/>
    <lineage>
        <taxon>Bacteria</taxon>
        <taxon>Pseudomonadati</taxon>
        <taxon>Bacteroidota</taxon>
        <taxon>Flavobacteriia</taxon>
        <taxon>Flavobacteriales</taxon>
        <taxon>Weeksellaceae</taxon>
        <taxon>Chryseobacterium group</taxon>
        <taxon>Chryseobacterium</taxon>
    </lineage>
</organism>
<dbReference type="Gene3D" id="3.30.429.10">
    <property type="entry name" value="Macrophage Migration Inhibitory Factor"/>
    <property type="match status" value="1"/>
</dbReference>